<organism evidence="2 3">
    <name type="scientific">Microcaecilia unicolor</name>
    <dbReference type="NCBI Taxonomy" id="1415580"/>
    <lineage>
        <taxon>Eukaryota</taxon>
        <taxon>Metazoa</taxon>
        <taxon>Chordata</taxon>
        <taxon>Craniata</taxon>
        <taxon>Vertebrata</taxon>
        <taxon>Euteleostomi</taxon>
        <taxon>Amphibia</taxon>
        <taxon>Gymnophiona</taxon>
        <taxon>Siphonopidae</taxon>
        <taxon>Microcaecilia</taxon>
    </lineage>
</organism>
<keyword evidence="1" id="KW-0175">Coiled coil</keyword>
<reference evidence="3" key="1">
    <citation type="submission" date="2025-08" db="UniProtKB">
        <authorList>
            <consortium name="RefSeq"/>
        </authorList>
    </citation>
    <scope>IDENTIFICATION</scope>
</reference>
<accession>A0A6P7XER2</accession>
<sequence>MTFTRKQTKKATTLQPRITSEAEHMFQKLREMQAQADGLRLELKRKESSLHVWRSEQGQLKSQIAMVEDGHSREKKSLVEEIIQLKKMKEQTDGQVSQKETEILLLRQELERELTNESNKAQQIMVLQSKLKQRSEQQKAMEMQMSEKNLEILRVQSGVHEMEEKIQQHAAAIHEQITRDLRNEITLLHQQLRERTLRAEHDRLLRSKMMDDCTAMSKENAALESQLLEINKQLNIEQNLKEENLTSHSSSIARLLTVKDHREQLQSEFTRQQALLEEEKSNFKDCMEKIHILDKESTSLALNVATVSSQIAELKALLAKEEEDNTQLRRDKTLLVDLASNLQTQLSNKENELLRTSTRIEKLGEDVSALISKHKLHCSLEPEGWQEILGMTHSVRNPSGSITNLVAGLDRRIIDTKISK</sequence>
<evidence type="ECO:0000256" key="1">
    <source>
        <dbReference type="SAM" id="Coils"/>
    </source>
</evidence>
<feature type="coiled-coil region" evidence="1">
    <location>
        <begin position="22"/>
        <end position="49"/>
    </location>
</feature>
<dbReference type="GeneID" id="115464765"/>
<protein>
    <submittedName>
        <fullName evidence="3">Myosin-9-like</fullName>
    </submittedName>
</protein>
<dbReference type="Proteomes" id="UP000515156">
    <property type="component" value="Chromosome 3"/>
</dbReference>
<dbReference type="AlphaFoldDB" id="A0A6P7XER2"/>
<dbReference type="InParanoid" id="A0A6P7XER2"/>
<gene>
    <name evidence="3" type="primary">LOC115464765</name>
</gene>
<proteinExistence type="predicted"/>
<dbReference type="RefSeq" id="XP_030050978.1">
    <property type="nucleotide sequence ID" value="XM_030195118.1"/>
</dbReference>
<evidence type="ECO:0000313" key="3">
    <source>
        <dbReference type="RefSeq" id="XP_030050978.1"/>
    </source>
</evidence>
<keyword evidence="2" id="KW-1185">Reference proteome</keyword>
<dbReference type="OrthoDB" id="2130396at2759"/>
<feature type="coiled-coil region" evidence="1">
    <location>
        <begin position="213"/>
        <end position="366"/>
    </location>
</feature>
<name>A0A6P7XER2_9AMPH</name>
<evidence type="ECO:0000313" key="2">
    <source>
        <dbReference type="Proteomes" id="UP000515156"/>
    </source>
</evidence>
<dbReference type="KEGG" id="muo:115464765"/>